<dbReference type="SUPFAM" id="SSF56176">
    <property type="entry name" value="FAD-binding/transporter-associated domain-like"/>
    <property type="match status" value="1"/>
</dbReference>
<evidence type="ECO:0000256" key="3">
    <source>
        <dbReference type="ARBA" id="ARBA00022630"/>
    </source>
</evidence>
<dbReference type="Pfam" id="PF01565">
    <property type="entry name" value="FAD_binding_4"/>
    <property type="match status" value="1"/>
</dbReference>
<keyword evidence="9" id="KW-1185">Reference proteome</keyword>
<comment type="caution">
    <text evidence="8">The sequence shown here is derived from an EMBL/GenBank/DDBJ whole genome shotgun (WGS) entry which is preliminary data.</text>
</comment>
<dbReference type="InterPro" id="IPR016169">
    <property type="entry name" value="FAD-bd_PCMH_sub2"/>
</dbReference>
<dbReference type="InterPro" id="IPR050416">
    <property type="entry name" value="FAD-linked_Oxidoreductase"/>
</dbReference>
<sequence>MRDSNFMPRRKFLQTGAALSALLYAGGFPAAVNAAPALHSPKNLRALRSSLHGRLILPGEMGYAMAAAPNNARYADVLPLAVAMCADAHDVQLCLRWASDHREKFAIRSGGHNYAGFSTTRGLLIDVKAMNKVWFDIHKNRGYIQAGANNQNMADAFSGSSFAIPSGRCPTVGASGLVLGGGWGFAATHAGLTCDSLVQTDIVLANGRQISADANGDFNDLFWALRGGGGGNFGVNTGFSFALHEVKDDVTIFNILWPAEKQIELLSTLQEIQNNHALQISTRTKAYPDAPGPRPRRDQLQVTTLGQFFGPLDKALEALAPALKLVKPIKRDIRQMSYWQARDYLITDDPNGMYDLRSSYVAETLPPEALETMLQWMMKWPGGSLLPENMGILFAIGGKVRDVAPDASAYVHRKANYIFEMESAWAPIDRPDVVRRQQAWLTEYFAAMQPFMLPQSYVNFPSRALPDWAKAYYGDNLARLMQVKKKYDPGNVFSFEQSIPVGLKT</sequence>
<dbReference type="PANTHER" id="PTHR42973">
    <property type="entry name" value="BINDING OXIDOREDUCTASE, PUTATIVE (AFU_ORTHOLOGUE AFUA_1G17690)-RELATED"/>
    <property type="match status" value="1"/>
</dbReference>
<evidence type="ECO:0000259" key="7">
    <source>
        <dbReference type="PROSITE" id="PS51387"/>
    </source>
</evidence>
<comment type="similarity">
    <text evidence="2">Belongs to the oxygen-dependent FAD-linked oxidoreductase family.</text>
</comment>
<dbReference type="InterPro" id="IPR006311">
    <property type="entry name" value="TAT_signal"/>
</dbReference>
<feature type="signal peptide" evidence="6">
    <location>
        <begin position="1"/>
        <end position="34"/>
    </location>
</feature>
<evidence type="ECO:0000313" key="8">
    <source>
        <dbReference type="EMBL" id="MFL9878419.1"/>
    </source>
</evidence>
<keyword evidence="6" id="KW-0732">Signal</keyword>
<evidence type="ECO:0000256" key="5">
    <source>
        <dbReference type="ARBA" id="ARBA00023002"/>
    </source>
</evidence>
<dbReference type="InterPro" id="IPR006094">
    <property type="entry name" value="Oxid_FAD_bind_N"/>
</dbReference>
<dbReference type="Pfam" id="PF08031">
    <property type="entry name" value="BBE"/>
    <property type="match status" value="1"/>
</dbReference>
<dbReference type="EMBL" id="JAQQFR010000004">
    <property type="protein sequence ID" value="MFL9878419.1"/>
    <property type="molecule type" value="Genomic_DNA"/>
</dbReference>
<keyword evidence="3" id="KW-0285">Flavoprotein</keyword>
<protein>
    <submittedName>
        <fullName evidence="8">FAD-dependent oxidoreductase</fullName>
    </submittedName>
</protein>
<dbReference type="PROSITE" id="PS51318">
    <property type="entry name" value="TAT"/>
    <property type="match status" value="1"/>
</dbReference>
<evidence type="ECO:0000256" key="6">
    <source>
        <dbReference type="SAM" id="SignalP"/>
    </source>
</evidence>
<reference evidence="8 9" key="1">
    <citation type="journal article" date="2024" name="Chem. Sci.">
        <title>Discovery of megapolipeptins by genome mining of a Burkholderiales bacteria collection.</title>
        <authorList>
            <person name="Paulo B.S."/>
            <person name="Recchia M.J.J."/>
            <person name="Lee S."/>
            <person name="Fergusson C.H."/>
            <person name="Romanowski S.B."/>
            <person name="Hernandez A."/>
            <person name="Krull N."/>
            <person name="Liu D.Y."/>
            <person name="Cavanagh H."/>
            <person name="Bos A."/>
            <person name="Gray C.A."/>
            <person name="Murphy B.T."/>
            <person name="Linington R.G."/>
            <person name="Eustaquio A.S."/>
        </authorList>
    </citation>
    <scope>NUCLEOTIDE SEQUENCE [LARGE SCALE GENOMIC DNA]</scope>
    <source>
        <strain evidence="8 9">RL21-008-BIB-B</strain>
    </source>
</reference>
<dbReference type="PROSITE" id="PS51387">
    <property type="entry name" value="FAD_PCMH"/>
    <property type="match status" value="1"/>
</dbReference>
<dbReference type="Proteomes" id="UP001629214">
    <property type="component" value="Unassembled WGS sequence"/>
</dbReference>
<keyword evidence="5" id="KW-0560">Oxidoreductase</keyword>
<dbReference type="Gene3D" id="3.30.465.10">
    <property type="match status" value="1"/>
</dbReference>
<dbReference type="Gene3D" id="3.40.462.20">
    <property type="match status" value="1"/>
</dbReference>
<name>A0ABW8Z5U5_9BURK</name>
<dbReference type="PANTHER" id="PTHR42973:SF39">
    <property type="entry name" value="FAD-BINDING PCMH-TYPE DOMAIN-CONTAINING PROTEIN"/>
    <property type="match status" value="1"/>
</dbReference>
<gene>
    <name evidence="8" type="ORF">PQR63_08505</name>
</gene>
<dbReference type="InterPro" id="IPR016166">
    <property type="entry name" value="FAD-bd_PCMH"/>
</dbReference>
<evidence type="ECO:0000256" key="1">
    <source>
        <dbReference type="ARBA" id="ARBA00001974"/>
    </source>
</evidence>
<accession>A0ABW8Z5U5</accession>
<evidence type="ECO:0000256" key="4">
    <source>
        <dbReference type="ARBA" id="ARBA00022827"/>
    </source>
</evidence>
<feature type="chain" id="PRO_5045263205" evidence="6">
    <location>
        <begin position="35"/>
        <end position="505"/>
    </location>
</feature>
<organism evidence="8 9">
    <name type="scientific">Herbaspirillum rhizosphaerae</name>
    <dbReference type="NCBI Taxonomy" id="346179"/>
    <lineage>
        <taxon>Bacteria</taxon>
        <taxon>Pseudomonadati</taxon>
        <taxon>Pseudomonadota</taxon>
        <taxon>Betaproteobacteria</taxon>
        <taxon>Burkholderiales</taxon>
        <taxon>Oxalobacteraceae</taxon>
        <taxon>Herbaspirillum</taxon>
    </lineage>
</organism>
<proteinExistence type="inferred from homology"/>
<dbReference type="InterPro" id="IPR036318">
    <property type="entry name" value="FAD-bd_PCMH-like_sf"/>
</dbReference>
<dbReference type="RefSeq" id="WP_408167348.1">
    <property type="nucleotide sequence ID" value="NZ_JAQQFR010000004.1"/>
</dbReference>
<keyword evidence="4" id="KW-0274">FAD</keyword>
<feature type="domain" description="FAD-binding PCMH-type" evidence="7">
    <location>
        <begin position="75"/>
        <end position="246"/>
    </location>
</feature>
<evidence type="ECO:0000256" key="2">
    <source>
        <dbReference type="ARBA" id="ARBA00005466"/>
    </source>
</evidence>
<dbReference type="InterPro" id="IPR012951">
    <property type="entry name" value="BBE"/>
</dbReference>
<comment type="cofactor">
    <cofactor evidence="1">
        <name>FAD</name>
        <dbReference type="ChEBI" id="CHEBI:57692"/>
    </cofactor>
</comment>
<evidence type="ECO:0000313" key="9">
    <source>
        <dbReference type="Proteomes" id="UP001629214"/>
    </source>
</evidence>